<organism evidence="5 6">
    <name type="scientific">Trichonephila clavata</name>
    <name type="common">Joro spider</name>
    <name type="synonym">Nephila clavata</name>
    <dbReference type="NCBI Taxonomy" id="2740835"/>
    <lineage>
        <taxon>Eukaryota</taxon>
        <taxon>Metazoa</taxon>
        <taxon>Ecdysozoa</taxon>
        <taxon>Arthropoda</taxon>
        <taxon>Chelicerata</taxon>
        <taxon>Arachnida</taxon>
        <taxon>Araneae</taxon>
        <taxon>Araneomorphae</taxon>
        <taxon>Entelegynae</taxon>
        <taxon>Araneoidea</taxon>
        <taxon>Nephilidae</taxon>
        <taxon>Trichonephila</taxon>
    </lineage>
</organism>
<reference evidence="5" key="1">
    <citation type="submission" date="2020-07" db="EMBL/GenBank/DDBJ databases">
        <title>Multicomponent nature underlies the extraordinary mechanical properties of spider dragline silk.</title>
        <authorList>
            <person name="Kono N."/>
            <person name="Nakamura H."/>
            <person name="Mori M."/>
            <person name="Yoshida Y."/>
            <person name="Ohtoshi R."/>
            <person name="Malay A.D."/>
            <person name="Moran D.A.P."/>
            <person name="Tomita M."/>
            <person name="Numata K."/>
            <person name="Arakawa K."/>
        </authorList>
    </citation>
    <scope>NUCLEOTIDE SEQUENCE</scope>
</reference>
<protein>
    <submittedName>
        <fullName evidence="5">Indolethylamine N-methyltransferase</fullName>
    </submittedName>
</protein>
<dbReference type="InterPro" id="IPR029063">
    <property type="entry name" value="SAM-dependent_MTases_sf"/>
</dbReference>
<gene>
    <name evidence="5" type="primary">INMT</name>
    <name evidence="5" type="ORF">TNCT_2811</name>
</gene>
<dbReference type="Gene3D" id="3.40.50.150">
    <property type="entry name" value="Vaccinia Virus protein VP39"/>
    <property type="match status" value="1"/>
</dbReference>
<dbReference type="GO" id="GO:0005829">
    <property type="term" value="C:cytosol"/>
    <property type="evidence" value="ECO:0007669"/>
    <property type="project" value="TreeGrafter"/>
</dbReference>
<dbReference type="PANTHER" id="PTHR10867:SF17">
    <property type="entry name" value="NICOTINAMIDE N-METHYLTRANSFERASE"/>
    <property type="match status" value="1"/>
</dbReference>
<evidence type="ECO:0000256" key="3">
    <source>
        <dbReference type="ARBA" id="ARBA00022679"/>
    </source>
</evidence>
<keyword evidence="4" id="KW-0949">S-adenosyl-L-methionine</keyword>
<sequence>MEDTEKKIKENYTKNLNPKVFQEFKLEGLKAEKSENNYDFWFKCLHEFFSLKNYTGNRMLELGSGPTVHNIATASAYFSHIVLSEFVESNCEQLRKWLKKDPDMLDWTIFLERVARAEGRKDVDVAVPEIEARIRSSVKAVVHADVLDDQVIPKEYTQEPYDLILSSLTFETAAASLESYSKILRRANRLLRVGGKMILISATKCSYWQVGENKFHCLSLEENEIEETLKNNGFGDICWKIRERPDDDLPFNCKNVYFLTCTKLENK</sequence>
<dbReference type="Pfam" id="PF01234">
    <property type="entry name" value="NNMT_PNMT_TEMT"/>
    <property type="match status" value="1"/>
</dbReference>
<dbReference type="PROSITE" id="PS51681">
    <property type="entry name" value="SAM_MT_NNMT_PNMT_TEMT"/>
    <property type="match status" value="1"/>
</dbReference>
<dbReference type="Proteomes" id="UP000887116">
    <property type="component" value="Unassembled WGS sequence"/>
</dbReference>
<keyword evidence="6" id="KW-1185">Reference proteome</keyword>
<dbReference type="SUPFAM" id="SSF53335">
    <property type="entry name" value="S-adenosyl-L-methionine-dependent methyltransferases"/>
    <property type="match status" value="1"/>
</dbReference>
<comment type="similarity">
    <text evidence="1">Belongs to the class I-like SAM-binding methyltransferase superfamily. NNMT/PNMT/TEMT family.</text>
</comment>
<keyword evidence="2" id="KW-0489">Methyltransferase</keyword>
<evidence type="ECO:0000313" key="5">
    <source>
        <dbReference type="EMBL" id="GFQ94237.1"/>
    </source>
</evidence>
<comment type="caution">
    <text evidence="5">The sequence shown here is derived from an EMBL/GenBank/DDBJ whole genome shotgun (WGS) entry which is preliminary data.</text>
</comment>
<proteinExistence type="inferred from homology"/>
<dbReference type="OrthoDB" id="6416275at2759"/>
<evidence type="ECO:0000256" key="4">
    <source>
        <dbReference type="ARBA" id="ARBA00022691"/>
    </source>
</evidence>
<dbReference type="InterPro" id="IPR000940">
    <property type="entry name" value="NNMT_TEMT_trans"/>
</dbReference>
<evidence type="ECO:0000256" key="2">
    <source>
        <dbReference type="ARBA" id="ARBA00022603"/>
    </source>
</evidence>
<dbReference type="EMBL" id="BMAO01004381">
    <property type="protein sequence ID" value="GFQ94237.1"/>
    <property type="molecule type" value="Genomic_DNA"/>
</dbReference>
<evidence type="ECO:0000256" key="1">
    <source>
        <dbReference type="ARBA" id="ARBA00007996"/>
    </source>
</evidence>
<dbReference type="AlphaFoldDB" id="A0A8X6G1G5"/>
<name>A0A8X6G1G5_TRICU</name>
<dbReference type="GO" id="GO:0008170">
    <property type="term" value="F:N-methyltransferase activity"/>
    <property type="evidence" value="ECO:0007669"/>
    <property type="project" value="TreeGrafter"/>
</dbReference>
<keyword evidence="3" id="KW-0808">Transferase</keyword>
<evidence type="ECO:0000313" key="6">
    <source>
        <dbReference type="Proteomes" id="UP000887116"/>
    </source>
</evidence>
<dbReference type="CDD" id="cd02440">
    <property type="entry name" value="AdoMet_MTases"/>
    <property type="match status" value="1"/>
</dbReference>
<dbReference type="PANTHER" id="PTHR10867">
    <property type="entry name" value="NNMT/PNMT/TEMT FAMILY MEMBER"/>
    <property type="match status" value="1"/>
</dbReference>
<accession>A0A8X6G1G5</accession>
<dbReference type="GO" id="GO:0032259">
    <property type="term" value="P:methylation"/>
    <property type="evidence" value="ECO:0007669"/>
    <property type="project" value="UniProtKB-KW"/>
</dbReference>